<dbReference type="Gene3D" id="3.30.310.50">
    <property type="entry name" value="Alpha-D-phosphohexomutase, C-terminal domain"/>
    <property type="match status" value="1"/>
</dbReference>
<name>A0A4R2CQJ2_SHIGR</name>
<feature type="domain" description="FAD-binding FR-type" evidence="2">
    <location>
        <begin position="106"/>
        <end position="232"/>
    </location>
</feature>
<dbReference type="InterPro" id="IPR007037">
    <property type="entry name" value="SIP_rossman_dom"/>
</dbReference>
<dbReference type="InterPro" id="IPR013113">
    <property type="entry name" value="SIP_FAD-bd"/>
</dbReference>
<dbReference type="SUPFAM" id="SSF63380">
    <property type="entry name" value="Riboflavin synthase domain-like"/>
    <property type="match status" value="1"/>
</dbReference>
<dbReference type="InterPro" id="IPR039374">
    <property type="entry name" value="SIP_fam"/>
</dbReference>
<sequence length="354" mass="39028">MNALPEFKLNGIALPKDASKLLDEVCEHFIEHADVQRTENTATLTSEIGIAHMRLDDGRLLIDLACPNDEALQMSRTVIAEHLFYFAGEDPLELTWSEPARRTRLANLHEVTVVSAFDVTPHMRRVVFACADVKPFIGGDMHVRLLVPPKGRTPVWPGLRDDGRIAWPEGEDALLVRVYTIRAVDAERGELWVDFLQHPQSGVPTPGADFARDAQPGDRLALLGPGGGDLPQAETIFLSGDESALPAIARIAAEVPAGTRMQAIIEVEDAAEEQPLATAGKLEIHWLHRATYAAGAKNVLAQTAIAALAAVDSETFVWVACEREDVRLIRAFLKGRGHDRKRTYAAWYWERDDA</sequence>
<dbReference type="InterPro" id="IPR039261">
    <property type="entry name" value="FNR_nucleotide-bd"/>
</dbReference>
<proteinExistence type="inferred from homology"/>
<dbReference type="GO" id="GO:0016491">
    <property type="term" value="F:oxidoreductase activity"/>
    <property type="evidence" value="ECO:0007669"/>
    <property type="project" value="InterPro"/>
</dbReference>
<evidence type="ECO:0000256" key="1">
    <source>
        <dbReference type="ARBA" id="ARBA00035644"/>
    </source>
</evidence>
<dbReference type="CDD" id="cd06193">
    <property type="entry name" value="siderophore_interacting"/>
    <property type="match status" value="1"/>
</dbReference>
<protein>
    <submittedName>
        <fullName evidence="3">NADPH-dependent ferric siderophore reductase</fullName>
    </submittedName>
</protein>
<evidence type="ECO:0000313" key="4">
    <source>
        <dbReference type="Proteomes" id="UP000295351"/>
    </source>
</evidence>
<gene>
    <name evidence="3" type="ORF">EV665_110125</name>
</gene>
<dbReference type="PROSITE" id="PS51384">
    <property type="entry name" value="FAD_FR"/>
    <property type="match status" value="1"/>
</dbReference>
<dbReference type="EMBL" id="SLVX01000010">
    <property type="protein sequence ID" value="TCN43527.1"/>
    <property type="molecule type" value="Genomic_DNA"/>
</dbReference>
<dbReference type="Pfam" id="PF04954">
    <property type="entry name" value="SIP"/>
    <property type="match status" value="1"/>
</dbReference>
<dbReference type="Pfam" id="PF08021">
    <property type="entry name" value="FAD_binding_9"/>
    <property type="match status" value="1"/>
</dbReference>
<dbReference type="Pfam" id="PF09981">
    <property type="entry name" value="DUF2218"/>
    <property type="match status" value="1"/>
</dbReference>
<dbReference type="Gene3D" id="3.40.50.80">
    <property type="entry name" value="Nucleotide-binding domain of ferredoxin-NADP reductase (FNR) module"/>
    <property type="match status" value="1"/>
</dbReference>
<comment type="caution">
    <text evidence="3">The sequence shown here is derived from an EMBL/GenBank/DDBJ whole genome shotgun (WGS) entry which is preliminary data.</text>
</comment>
<keyword evidence="4" id="KW-1185">Reference proteome</keyword>
<evidence type="ECO:0000313" key="3">
    <source>
        <dbReference type="EMBL" id="TCN43527.1"/>
    </source>
</evidence>
<dbReference type="Gene3D" id="2.40.30.10">
    <property type="entry name" value="Translation factors"/>
    <property type="match status" value="1"/>
</dbReference>
<comment type="similarity">
    <text evidence="1">Belongs to the SIP oxidoreductase family.</text>
</comment>
<accession>A0A4R2CQJ2</accession>
<dbReference type="InterPro" id="IPR017927">
    <property type="entry name" value="FAD-bd_FR_type"/>
</dbReference>
<dbReference type="PANTHER" id="PTHR30157:SF0">
    <property type="entry name" value="NADPH-DEPENDENT FERRIC-CHELATE REDUCTASE"/>
    <property type="match status" value="1"/>
</dbReference>
<dbReference type="Proteomes" id="UP000295351">
    <property type="component" value="Unassembled WGS sequence"/>
</dbReference>
<dbReference type="RefSeq" id="WP_133035059.1">
    <property type="nucleotide sequence ID" value="NZ_BAABEI010000007.1"/>
</dbReference>
<reference evidence="3 4" key="1">
    <citation type="submission" date="2019-03" db="EMBL/GenBank/DDBJ databases">
        <title>Genomic Encyclopedia of Type Strains, Phase IV (KMG-IV): sequencing the most valuable type-strain genomes for metagenomic binning, comparative biology and taxonomic classification.</title>
        <authorList>
            <person name="Goeker M."/>
        </authorList>
    </citation>
    <scope>NUCLEOTIDE SEQUENCE [LARGE SCALE GENOMIC DNA]</scope>
    <source>
        <strain evidence="3 4">DSM 18401</strain>
    </source>
</reference>
<evidence type="ECO:0000259" key="2">
    <source>
        <dbReference type="PROSITE" id="PS51384"/>
    </source>
</evidence>
<dbReference type="PANTHER" id="PTHR30157">
    <property type="entry name" value="FERRIC REDUCTASE, NADPH-DEPENDENT"/>
    <property type="match status" value="1"/>
</dbReference>
<organism evidence="3 4">
    <name type="scientific">Shinella granuli</name>
    <dbReference type="NCBI Taxonomy" id="323621"/>
    <lineage>
        <taxon>Bacteria</taxon>
        <taxon>Pseudomonadati</taxon>
        <taxon>Pseudomonadota</taxon>
        <taxon>Alphaproteobacteria</taxon>
        <taxon>Hyphomicrobiales</taxon>
        <taxon>Rhizobiaceae</taxon>
        <taxon>Shinella</taxon>
    </lineage>
</organism>
<dbReference type="InterPro" id="IPR017938">
    <property type="entry name" value="Riboflavin_synthase-like_b-brl"/>
</dbReference>
<dbReference type="InterPro" id="IPR014543">
    <property type="entry name" value="UCP028291"/>
</dbReference>
<dbReference type="AlphaFoldDB" id="A0A4R2CQJ2"/>